<proteinExistence type="inferred from homology"/>
<keyword evidence="5 10" id="KW-1133">Transmembrane helix</keyword>
<feature type="transmembrane region" description="Helical" evidence="10">
    <location>
        <begin position="366"/>
        <end position="389"/>
    </location>
</feature>
<evidence type="ECO:0000256" key="7">
    <source>
        <dbReference type="ARBA" id="ARBA00023065"/>
    </source>
</evidence>
<dbReference type="GO" id="GO:0015385">
    <property type="term" value="F:sodium:proton antiporter activity"/>
    <property type="evidence" value="ECO:0007669"/>
    <property type="project" value="InterPro"/>
</dbReference>
<comment type="subcellular location">
    <subcellularLocation>
        <location evidence="1 10">Cell membrane</location>
        <topology evidence="1 10">Multi-pass membrane protein</topology>
    </subcellularLocation>
</comment>
<evidence type="ECO:0000256" key="4">
    <source>
        <dbReference type="ARBA" id="ARBA00022692"/>
    </source>
</evidence>
<evidence type="ECO:0000256" key="10">
    <source>
        <dbReference type="RuleBase" id="RU366002"/>
    </source>
</evidence>
<reference evidence="12" key="1">
    <citation type="submission" date="2020-11" db="EMBL/GenBank/DDBJ databases">
        <title>Isolation and identification of active actinomycetes.</title>
        <authorList>
            <person name="Sun X."/>
        </authorList>
    </citation>
    <scope>NUCLEOTIDE SEQUENCE</scope>
    <source>
        <strain evidence="12">NEAU-A11</strain>
    </source>
</reference>
<dbReference type="PANTHER" id="PTHR10110:SF86">
    <property type="entry name" value="SODIUM_HYDROGEN EXCHANGER 7"/>
    <property type="match status" value="1"/>
</dbReference>
<comment type="function">
    <text evidence="10">Na(+)/H(+) antiporter that extrudes sodium in exchange for external protons.</text>
</comment>
<dbReference type="PANTHER" id="PTHR10110">
    <property type="entry name" value="SODIUM/HYDROGEN EXCHANGER"/>
    <property type="match status" value="1"/>
</dbReference>
<evidence type="ECO:0000256" key="8">
    <source>
        <dbReference type="ARBA" id="ARBA00023136"/>
    </source>
</evidence>
<evidence type="ECO:0000256" key="1">
    <source>
        <dbReference type="ARBA" id="ARBA00004651"/>
    </source>
</evidence>
<feature type="transmembrane region" description="Helical" evidence="10">
    <location>
        <begin position="57"/>
        <end position="76"/>
    </location>
</feature>
<feature type="transmembrane region" description="Helical" evidence="10">
    <location>
        <begin position="88"/>
        <end position="109"/>
    </location>
</feature>
<evidence type="ECO:0000256" key="3">
    <source>
        <dbReference type="ARBA" id="ARBA00022475"/>
    </source>
</evidence>
<dbReference type="GO" id="GO:0005886">
    <property type="term" value="C:plasma membrane"/>
    <property type="evidence" value="ECO:0007669"/>
    <property type="project" value="UniProtKB-SubCell"/>
</dbReference>
<gene>
    <name evidence="12" type="ORF">I4J89_46930</name>
</gene>
<dbReference type="InterPro" id="IPR018422">
    <property type="entry name" value="Cation/H_exchanger_CPA1"/>
</dbReference>
<dbReference type="RefSeq" id="WP_196420741.1">
    <property type="nucleotide sequence ID" value="NZ_JADQTO010000049.1"/>
</dbReference>
<feature type="transmembrane region" description="Helical" evidence="10">
    <location>
        <begin position="308"/>
        <end position="329"/>
    </location>
</feature>
<feature type="domain" description="Cation/H+ exchanger transmembrane" evidence="11">
    <location>
        <begin position="15"/>
        <end position="421"/>
    </location>
</feature>
<comment type="caution">
    <text evidence="12">The sequence shown here is derived from an EMBL/GenBank/DDBJ whole genome shotgun (WGS) entry which is preliminary data.</text>
</comment>
<keyword evidence="3 10" id="KW-1003">Cell membrane</keyword>
<feature type="transmembrane region" description="Helical" evidence="10">
    <location>
        <begin position="184"/>
        <end position="205"/>
    </location>
</feature>
<feature type="transmembrane region" description="Helical" evidence="10">
    <location>
        <begin position="28"/>
        <end position="45"/>
    </location>
</feature>
<keyword evidence="7 10" id="KW-0406">Ion transport</keyword>
<organism evidence="12 13">
    <name type="scientific">Actinoplanes aureus</name>
    <dbReference type="NCBI Taxonomy" id="2792083"/>
    <lineage>
        <taxon>Bacteria</taxon>
        <taxon>Bacillati</taxon>
        <taxon>Actinomycetota</taxon>
        <taxon>Actinomycetes</taxon>
        <taxon>Micromonosporales</taxon>
        <taxon>Micromonosporaceae</taxon>
        <taxon>Actinoplanes</taxon>
    </lineage>
</organism>
<accession>A0A931CKD8</accession>
<keyword evidence="10" id="KW-0050">Antiport</keyword>
<dbReference type="GO" id="GO:0051453">
    <property type="term" value="P:regulation of intracellular pH"/>
    <property type="evidence" value="ECO:0007669"/>
    <property type="project" value="TreeGrafter"/>
</dbReference>
<dbReference type="NCBIfam" id="TIGR00831">
    <property type="entry name" value="a_cpa1"/>
    <property type="match status" value="1"/>
</dbReference>
<evidence type="ECO:0000256" key="5">
    <source>
        <dbReference type="ARBA" id="ARBA00022989"/>
    </source>
</evidence>
<dbReference type="Pfam" id="PF00999">
    <property type="entry name" value="Na_H_Exchanger"/>
    <property type="match status" value="1"/>
</dbReference>
<dbReference type="GO" id="GO:0098719">
    <property type="term" value="P:sodium ion import across plasma membrane"/>
    <property type="evidence" value="ECO:0007669"/>
    <property type="project" value="TreeGrafter"/>
</dbReference>
<feature type="transmembrane region" description="Helical" evidence="10">
    <location>
        <begin position="276"/>
        <end position="293"/>
    </location>
</feature>
<keyword evidence="2 10" id="KW-0813">Transport</keyword>
<evidence type="ECO:0000313" key="12">
    <source>
        <dbReference type="EMBL" id="MBG0568973.1"/>
    </source>
</evidence>
<dbReference type="InterPro" id="IPR004705">
    <property type="entry name" value="Cation/H_exchanger_CPA1_bac"/>
</dbReference>
<dbReference type="EMBL" id="JADQTO010000049">
    <property type="protein sequence ID" value="MBG0568973.1"/>
    <property type="molecule type" value="Genomic_DNA"/>
</dbReference>
<dbReference type="Gene3D" id="6.10.140.1330">
    <property type="match status" value="1"/>
</dbReference>
<evidence type="ECO:0000313" key="13">
    <source>
        <dbReference type="Proteomes" id="UP000598146"/>
    </source>
</evidence>
<keyword evidence="8 10" id="KW-0472">Membrane</keyword>
<dbReference type="AlphaFoldDB" id="A0A931CKD8"/>
<comment type="caution">
    <text evidence="10">Lacks conserved residue(s) required for the propagation of feature annotation.</text>
</comment>
<evidence type="ECO:0000256" key="9">
    <source>
        <dbReference type="ARBA" id="ARBA00023201"/>
    </source>
</evidence>
<keyword evidence="6 10" id="KW-0915">Sodium</keyword>
<dbReference type="GO" id="GO:0015386">
    <property type="term" value="F:potassium:proton antiporter activity"/>
    <property type="evidence" value="ECO:0007669"/>
    <property type="project" value="TreeGrafter"/>
</dbReference>
<keyword evidence="4 10" id="KW-0812">Transmembrane</keyword>
<dbReference type="Proteomes" id="UP000598146">
    <property type="component" value="Unassembled WGS sequence"/>
</dbReference>
<evidence type="ECO:0000256" key="6">
    <source>
        <dbReference type="ARBA" id="ARBA00023053"/>
    </source>
</evidence>
<comment type="similarity">
    <text evidence="10">Belongs to the monovalent cation:proton antiporter 1 (CPA1) transporter (TC 2.A.36) family.</text>
</comment>
<feature type="transmembrane region" description="Helical" evidence="10">
    <location>
        <begin position="6"/>
        <end position="23"/>
    </location>
</feature>
<feature type="transmembrane region" description="Helical" evidence="10">
    <location>
        <begin position="395"/>
        <end position="419"/>
    </location>
</feature>
<feature type="transmembrane region" description="Helical" evidence="10">
    <location>
        <begin position="235"/>
        <end position="255"/>
    </location>
</feature>
<protein>
    <submittedName>
        <fullName evidence="12">Na+/H+ antiporter</fullName>
    </submittedName>
</protein>
<evidence type="ECO:0000256" key="2">
    <source>
        <dbReference type="ARBA" id="ARBA00022448"/>
    </source>
</evidence>
<keyword evidence="13" id="KW-1185">Reference proteome</keyword>
<sequence>MSPEEILFFALGAVAVIVAVRWVTEKTGLPAAVLLTLIGIVYGYLPGPNVDLKPELILTFVLPPLLYNAALDSSLLDIRRNMRTVISLSVALVLTTALLIGVGFSFWVAGATLAAGVALGAAVAPPDPVAALAVGRKAGLPGKLVTLIQGEGLLNDATALTILTVAVTAHQTDNFNFDNAVGKFVISAAGGVLVGIAVAYTVRFLKGLRSDPLSANALSLITPLAAYLICENSFVHHYVFISGVLAVVVAGLIIGHDTPRYATGASRLQTTAVWRLIDFLLEGAVFLLIGMQVPDVVDGLGKYRTSDIVIALAITLGVVLLLRPLWLAATQLLPRQLHTRLGGQELSEVEDDTSSKREVPLTGKEVTALSWAGTRGVITLAAIFTLPAGFPDRELLYFCAIAVVLVTLVGQGLTFAPLVRWLGLRANKKDQARLRNEARSAAVRAALDRLDDIQEQHHDHVEDEAIETMRKQLQVRLDRYRRRLDLLEQVESHEVPKSPQYEAALMVRQAVIDAEREELLRWRDVGRLEDDSLRVLNRELDHEELVLPKRPKDH</sequence>
<name>A0A931CKD8_9ACTN</name>
<evidence type="ECO:0000259" key="11">
    <source>
        <dbReference type="Pfam" id="PF00999"/>
    </source>
</evidence>
<dbReference type="InterPro" id="IPR006153">
    <property type="entry name" value="Cation/H_exchanger_TM"/>
</dbReference>
<keyword evidence="9 10" id="KW-0739">Sodium transport</keyword>